<name>A0ABD2S0P9_9SOLN</name>
<evidence type="ECO:0000313" key="1">
    <source>
        <dbReference type="EMBL" id="KAL3337756.1"/>
    </source>
</evidence>
<gene>
    <name evidence="1" type="ORF">AABB24_030071</name>
</gene>
<reference evidence="1 2" key="1">
    <citation type="submission" date="2024-05" db="EMBL/GenBank/DDBJ databases">
        <title>De novo assembly of an allotetraploid wild potato.</title>
        <authorList>
            <person name="Hosaka A.J."/>
        </authorList>
    </citation>
    <scope>NUCLEOTIDE SEQUENCE [LARGE SCALE GENOMIC DNA]</scope>
    <source>
        <tissue evidence="1">Young leaves</tissue>
    </source>
</reference>
<feature type="non-terminal residue" evidence="1">
    <location>
        <position position="1"/>
    </location>
</feature>
<dbReference type="PANTHER" id="PTHR36264">
    <property type="entry name" value="SET DOMAIN-CONTAINING PROTEIN"/>
    <property type="match status" value="1"/>
</dbReference>
<evidence type="ECO:0000313" key="2">
    <source>
        <dbReference type="Proteomes" id="UP001627284"/>
    </source>
</evidence>
<dbReference type="EMBL" id="JBJKTR010000017">
    <property type="protein sequence ID" value="KAL3337756.1"/>
    <property type="molecule type" value="Genomic_DNA"/>
</dbReference>
<dbReference type="AlphaFoldDB" id="A0ABD2S0P9"/>
<proteinExistence type="predicted"/>
<accession>A0ABD2S0P9</accession>
<dbReference type="Proteomes" id="UP001627284">
    <property type="component" value="Unassembled WGS sequence"/>
</dbReference>
<organism evidence="1 2">
    <name type="scientific">Solanum stoloniferum</name>
    <dbReference type="NCBI Taxonomy" id="62892"/>
    <lineage>
        <taxon>Eukaryota</taxon>
        <taxon>Viridiplantae</taxon>
        <taxon>Streptophyta</taxon>
        <taxon>Embryophyta</taxon>
        <taxon>Tracheophyta</taxon>
        <taxon>Spermatophyta</taxon>
        <taxon>Magnoliopsida</taxon>
        <taxon>eudicotyledons</taxon>
        <taxon>Gunneridae</taxon>
        <taxon>Pentapetalae</taxon>
        <taxon>asterids</taxon>
        <taxon>lamiids</taxon>
        <taxon>Solanales</taxon>
        <taxon>Solanaceae</taxon>
        <taxon>Solanoideae</taxon>
        <taxon>Solaneae</taxon>
        <taxon>Solanum</taxon>
    </lineage>
</organism>
<evidence type="ECO:0008006" key="3">
    <source>
        <dbReference type="Google" id="ProtNLM"/>
    </source>
</evidence>
<sequence length="200" mass="23618">NCLPNFQFLIVNGMAERECSVLLVKPLLSLKKTFFYNFFPSKEEEEACKLKNTPYVVTQELIEIRDIYPPPKIDLENPWQIKIKITSYEVEAGALLIPYIETFEYILRYWTLDMAKILVNGCRVCVQVWDVTTDNAPKKYEGERVYLWKLCNDDYALSCIELFNNNRLSVGDEIGLFWDPRSSNFMFKLLYNQRMRLIHS</sequence>
<dbReference type="PANTHER" id="PTHR36264:SF3">
    <property type="entry name" value="TF-B3 DOMAIN-CONTAINING PROTEIN"/>
    <property type="match status" value="1"/>
</dbReference>
<keyword evidence="2" id="KW-1185">Reference proteome</keyword>
<comment type="caution">
    <text evidence="1">The sequence shown here is derived from an EMBL/GenBank/DDBJ whole genome shotgun (WGS) entry which is preliminary data.</text>
</comment>
<protein>
    <recommendedName>
        <fullName evidence="3">B3 domain-containing protein</fullName>
    </recommendedName>
</protein>